<dbReference type="Gene3D" id="3.90.1280.10">
    <property type="entry name" value="HSP33 redox switch-like"/>
    <property type="match status" value="1"/>
</dbReference>
<dbReference type="InterPro" id="IPR000397">
    <property type="entry name" value="Heat_shock_Hsp33"/>
</dbReference>
<keyword evidence="1 6" id="KW-0963">Cytoplasm</keyword>
<dbReference type="Pfam" id="PF01430">
    <property type="entry name" value="HSP33"/>
    <property type="match status" value="1"/>
</dbReference>
<comment type="PTM">
    <text evidence="6">Under oxidizing conditions two disulfide bonds are formed involving the reactive cysteines. Under reducing conditions zinc is bound to the reactive cysteines and the protein is inactive.</text>
</comment>
<dbReference type="GO" id="GO:0005737">
    <property type="term" value="C:cytoplasm"/>
    <property type="evidence" value="ECO:0007669"/>
    <property type="project" value="UniProtKB-SubCell"/>
</dbReference>
<dbReference type="InterPro" id="IPR016154">
    <property type="entry name" value="Heat_shock_Hsp33_C"/>
</dbReference>
<keyword evidence="2 6" id="KW-0862">Zinc</keyword>
<comment type="function">
    <text evidence="6">Redox regulated molecular chaperone. Protects both thermally unfolding and oxidatively damaged proteins from irreversible aggregation. Plays an important role in the bacterial defense system toward oxidative stress.</text>
</comment>
<comment type="similarity">
    <text evidence="6">Belongs to the HSP33 family.</text>
</comment>
<name>A0A2T2WF03_9FIRM</name>
<accession>A0A2T2WF03</accession>
<dbReference type="InterPro" id="IPR016153">
    <property type="entry name" value="Heat_shock_Hsp33_N"/>
</dbReference>
<protein>
    <recommendedName>
        <fullName evidence="6">33 kDa chaperonin</fullName>
    </recommendedName>
    <alternativeName>
        <fullName evidence="6">Heat shock protein 33 homolog</fullName>
        <shortName evidence="6">HSP33</shortName>
    </alternativeName>
</protein>
<feature type="disulfide bond" description="Redox-active" evidence="6">
    <location>
        <begin position="269"/>
        <end position="272"/>
    </location>
</feature>
<evidence type="ECO:0000313" key="8">
    <source>
        <dbReference type="Proteomes" id="UP000241848"/>
    </source>
</evidence>
<proteinExistence type="inferred from homology"/>
<reference evidence="7 8" key="1">
    <citation type="journal article" date="2014" name="BMC Genomics">
        <title>Comparison of environmental and isolate Sulfobacillus genomes reveals diverse carbon, sulfur, nitrogen, and hydrogen metabolisms.</title>
        <authorList>
            <person name="Justice N.B."/>
            <person name="Norman A."/>
            <person name="Brown C.T."/>
            <person name="Singh A."/>
            <person name="Thomas B.C."/>
            <person name="Banfield J.F."/>
        </authorList>
    </citation>
    <scope>NUCLEOTIDE SEQUENCE [LARGE SCALE GENOMIC DNA]</scope>
    <source>
        <strain evidence="7">AMDSBA3</strain>
    </source>
</reference>
<keyword evidence="3 6" id="KW-1015">Disulfide bond</keyword>
<dbReference type="Gene3D" id="3.55.30.10">
    <property type="entry name" value="Hsp33 domain"/>
    <property type="match status" value="1"/>
</dbReference>
<dbReference type="AlphaFoldDB" id="A0A2T2WF03"/>
<dbReference type="PANTHER" id="PTHR30111">
    <property type="entry name" value="33 KDA CHAPERONIN"/>
    <property type="match status" value="1"/>
</dbReference>
<evidence type="ECO:0000256" key="6">
    <source>
        <dbReference type="HAMAP-Rule" id="MF_00117"/>
    </source>
</evidence>
<organism evidence="7 8">
    <name type="scientific">Sulfobacillus acidophilus</name>
    <dbReference type="NCBI Taxonomy" id="53633"/>
    <lineage>
        <taxon>Bacteria</taxon>
        <taxon>Bacillati</taxon>
        <taxon>Bacillota</taxon>
        <taxon>Clostridia</taxon>
        <taxon>Eubacteriales</taxon>
        <taxon>Clostridiales Family XVII. Incertae Sedis</taxon>
        <taxon>Sulfobacillus</taxon>
    </lineage>
</organism>
<dbReference type="Proteomes" id="UP000241848">
    <property type="component" value="Unassembled WGS sequence"/>
</dbReference>
<dbReference type="GO" id="GO:0044183">
    <property type="term" value="F:protein folding chaperone"/>
    <property type="evidence" value="ECO:0007669"/>
    <property type="project" value="TreeGrafter"/>
</dbReference>
<keyword evidence="5 6" id="KW-0676">Redox-active center</keyword>
<evidence type="ECO:0000313" key="7">
    <source>
        <dbReference type="EMBL" id="PSR20809.1"/>
    </source>
</evidence>
<dbReference type="SUPFAM" id="SSF64397">
    <property type="entry name" value="Hsp33 domain"/>
    <property type="match status" value="1"/>
</dbReference>
<evidence type="ECO:0000256" key="2">
    <source>
        <dbReference type="ARBA" id="ARBA00022833"/>
    </source>
</evidence>
<dbReference type="GO" id="GO:0042026">
    <property type="term" value="P:protein refolding"/>
    <property type="evidence" value="ECO:0007669"/>
    <property type="project" value="TreeGrafter"/>
</dbReference>
<dbReference type="EMBL" id="PXYV01000050">
    <property type="protein sequence ID" value="PSR20809.1"/>
    <property type="molecule type" value="Genomic_DNA"/>
</dbReference>
<evidence type="ECO:0000256" key="5">
    <source>
        <dbReference type="ARBA" id="ARBA00023284"/>
    </source>
</evidence>
<dbReference type="GO" id="GO:0051082">
    <property type="term" value="F:unfolded protein binding"/>
    <property type="evidence" value="ECO:0007669"/>
    <property type="project" value="UniProtKB-UniRule"/>
</dbReference>
<keyword evidence="4 6" id="KW-0143">Chaperone</keyword>
<feature type="disulfide bond" description="Redox-active" evidence="6">
    <location>
        <begin position="237"/>
        <end position="239"/>
    </location>
</feature>
<dbReference type="HAMAP" id="MF_00117">
    <property type="entry name" value="HslO"/>
    <property type="match status" value="1"/>
</dbReference>
<dbReference type="CDD" id="cd00498">
    <property type="entry name" value="Hsp33"/>
    <property type="match status" value="1"/>
</dbReference>
<evidence type="ECO:0000256" key="3">
    <source>
        <dbReference type="ARBA" id="ARBA00023157"/>
    </source>
</evidence>
<comment type="subcellular location">
    <subcellularLocation>
        <location evidence="6">Cytoplasm</location>
    </subcellularLocation>
</comment>
<dbReference type="PIRSF" id="PIRSF005261">
    <property type="entry name" value="Heat_shock_Hsp33"/>
    <property type="match status" value="1"/>
</dbReference>
<comment type="caution">
    <text evidence="7">The sequence shown here is derived from an EMBL/GenBank/DDBJ whole genome shotgun (WGS) entry which is preliminary data.</text>
</comment>
<evidence type="ECO:0000256" key="1">
    <source>
        <dbReference type="ARBA" id="ARBA00022490"/>
    </source>
</evidence>
<gene>
    <name evidence="6" type="primary">hslO</name>
    <name evidence="7" type="ORF">C7B45_13290</name>
</gene>
<evidence type="ECO:0000256" key="4">
    <source>
        <dbReference type="ARBA" id="ARBA00023186"/>
    </source>
</evidence>
<dbReference type="SUPFAM" id="SSF118352">
    <property type="entry name" value="HSP33 redox switch-like"/>
    <property type="match status" value="1"/>
</dbReference>
<dbReference type="PANTHER" id="PTHR30111:SF1">
    <property type="entry name" value="33 KDA CHAPERONIN"/>
    <property type="match status" value="1"/>
</dbReference>
<sequence>MGTDYRIRATAAGGLLRTVAVIATDAVERAQQIHRAWPVAAAAMGRLMTCAAMVSADIKQDGGRMTVEVDGDGPVGRVVAEIQPNGAMRARIQNPSVDLPITPEGKLAVGQAVGQHGVFRVLHEDAEEWYQSQVALKTGEIGDDFLHYLVQSEQIPSAVSLGVLVRSDGTVIGAGGVMVQALPGCPAEIIDSVSQGFENLTQISRRLADGDNLESLIREVLPEPIFLYPRESLAWHCWCERTTIAHTLGSLPRQDLGALIADGGAEVTCHFCRTAYRFSASQLRRLRDGVE</sequence>